<dbReference type="EMBL" id="MU151943">
    <property type="protein sequence ID" value="KAF9441351.1"/>
    <property type="molecule type" value="Genomic_DNA"/>
</dbReference>
<dbReference type="AlphaFoldDB" id="A0A9P6BV63"/>
<feature type="region of interest" description="Disordered" evidence="1">
    <location>
        <begin position="430"/>
        <end position="597"/>
    </location>
</feature>
<organism evidence="2 3">
    <name type="scientific">Macrolepiota fuliginosa MF-IS2</name>
    <dbReference type="NCBI Taxonomy" id="1400762"/>
    <lineage>
        <taxon>Eukaryota</taxon>
        <taxon>Fungi</taxon>
        <taxon>Dikarya</taxon>
        <taxon>Basidiomycota</taxon>
        <taxon>Agaricomycotina</taxon>
        <taxon>Agaricomycetes</taxon>
        <taxon>Agaricomycetidae</taxon>
        <taxon>Agaricales</taxon>
        <taxon>Agaricineae</taxon>
        <taxon>Agaricaceae</taxon>
        <taxon>Macrolepiota</taxon>
    </lineage>
</organism>
<protein>
    <submittedName>
        <fullName evidence="2">Uncharacterized protein</fullName>
    </submittedName>
</protein>
<sequence>MSSVNSLGDDPLSLIKDLKAWAAHCVSAESFQEDMHEIQEQMERIQQVTINRWLLKSNESPSIPTSPLTPLLSHSSSSSTIAVTPALEKLLEQHFNAQNELITSHLAKSQSKHQELQDIVSSVSKDIDNLHKQIKDIKIEKLFKHLKELHNFQYTSPEGYHYHPLNPEAEQPSLCLAKYPKNIFWLQADWHSHFSPGSPPDSSFLVDEQGQSLLEIEVAGMKQLACNIWTNLANHIPTHNNFMLNSEPFLNHYYAKLEKHYPCLQLCYSHWKVQQIGVEAFRGWYQTKFPDQVGTQSRKHKLSAVLVLASKQVKLENEAMDVNYHSGLHPLTSPQTPMVPSSSMGIQPFTAPLPAFQPQVPISSAYPKMGSGFAPSGLPMPSVSRSASASSYISQLKPYQKVRQVAQNPQQLSNITSSLHCDLLHNMPLPPHVPEHSLPPQLLPSQHLLTPGTSKSISSSTIIQHCRANSNEPNQGSSFGCSDSQSGQNSIQQSEQLQSPIQLGVDAGNGSTVSTPSKHAKTQSPELVLGDAPSGFSQWPYTPTPNGRNGPYNYWDPKSNTQPDSPASNSANVDPNTQHFDSPAYHDPNTPQCSSTHWVADPNLQQLKTPTCYPQSQSQWSPANGVAESGSQYGTLTSNRLNLSPASTSTDIDPNSQ</sequence>
<feature type="region of interest" description="Disordered" evidence="1">
    <location>
        <begin position="609"/>
        <end position="657"/>
    </location>
</feature>
<feature type="compositionally biased region" description="Polar residues" evidence="1">
    <location>
        <begin position="558"/>
        <end position="580"/>
    </location>
</feature>
<feature type="compositionally biased region" description="Polar residues" evidence="1">
    <location>
        <begin position="535"/>
        <end position="547"/>
    </location>
</feature>
<evidence type="ECO:0000256" key="1">
    <source>
        <dbReference type="SAM" id="MobiDB-lite"/>
    </source>
</evidence>
<gene>
    <name evidence="2" type="ORF">P691DRAFT_766390</name>
</gene>
<feature type="compositionally biased region" description="Polar residues" evidence="1">
    <location>
        <begin position="467"/>
        <end position="501"/>
    </location>
</feature>
<accession>A0A9P6BV63</accession>
<feature type="compositionally biased region" description="Polar residues" evidence="1">
    <location>
        <begin position="509"/>
        <end position="525"/>
    </location>
</feature>
<dbReference type="Proteomes" id="UP000807342">
    <property type="component" value="Unassembled WGS sequence"/>
</dbReference>
<keyword evidence="3" id="KW-1185">Reference proteome</keyword>
<evidence type="ECO:0000313" key="3">
    <source>
        <dbReference type="Proteomes" id="UP000807342"/>
    </source>
</evidence>
<proteinExistence type="predicted"/>
<name>A0A9P6BV63_9AGAR</name>
<feature type="compositionally biased region" description="Low complexity" evidence="1">
    <location>
        <begin position="436"/>
        <end position="463"/>
    </location>
</feature>
<comment type="caution">
    <text evidence="2">The sequence shown here is derived from an EMBL/GenBank/DDBJ whole genome shotgun (WGS) entry which is preliminary data.</text>
</comment>
<feature type="compositionally biased region" description="Polar residues" evidence="1">
    <location>
        <begin position="629"/>
        <end position="657"/>
    </location>
</feature>
<evidence type="ECO:0000313" key="2">
    <source>
        <dbReference type="EMBL" id="KAF9441351.1"/>
    </source>
</evidence>
<feature type="compositionally biased region" description="Polar residues" evidence="1">
    <location>
        <begin position="609"/>
        <end position="622"/>
    </location>
</feature>
<reference evidence="2" key="1">
    <citation type="submission" date="2020-11" db="EMBL/GenBank/DDBJ databases">
        <authorList>
            <consortium name="DOE Joint Genome Institute"/>
            <person name="Ahrendt S."/>
            <person name="Riley R."/>
            <person name="Andreopoulos W."/>
            <person name="Labutti K."/>
            <person name="Pangilinan J."/>
            <person name="Ruiz-Duenas F.J."/>
            <person name="Barrasa J.M."/>
            <person name="Sanchez-Garcia M."/>
            <person name="Camarero S."/>
            <person name="Miyauchi S."/>
            <person name="Serrano A."/>
            <person name="Linde D."/>
            <person name="Babiker R."/>
            <person name="Drula E."/>
            <person name="Ayuso-Fernandez I."/>
            <person name="Pacheco R."/>
            <person name="Padilla G."/>
            <person name="Ferreira P."/>
            <person name="Barriuso J."/>
            <person name="Kellner H."/>
            <person name="Castanera R."/>
            <person name="Alfaro M."/>
            <person name="Ramirez L."/>
            <person name="Pisabarro A.G."/>
            <person name="Kuo A."/>
            <person name="Tritt A."/>
            <person name="Lipzen A."/>
            <person name="He G."/>
            <person name="Yan M."/>
            <person name="Ng V."/>
            <person name="Cullen D."/>
            <person name="Martin F."/>
            <person name="Rosso M.-N."/>
            <person name="Henrissat B."/>
            <person name="Hibbett D."/>
            <person name="Martinez A.T."/>
            <person name="Grigoriev I.V."/>
        </authorList>
    </citation>
    <scope>NUCLEOTIDE SEQUENCE</scope>
    <source>
        <strain evidence="2">MF-IS2</strain>
    </source>
</reference>